<dbReference type="InterPro" id="IPR045444">
    <property type="entry name" value="DUF6503"/>
</dbReference>
<dbReference type="Proteomes" id="UP000239747">
    <property type="component" value="Unassembled WGS sequence"/>
</dbReference>
<keyword evidence="2" id="KW-1185">Reference proteome</keyword>
<accession>A0A2S7UCS6</accession>
<organism evidence="1 2">
    <name type="scientific">Nonlabens arenilitoris</name>
    <dbReference type="NCBI Taxonomy" id="1217969"/>
    <lineage>
        <taxon>Bacteria</taxon>
        <taxon>Pseudomonadati</taxon>
        <taxon>Bacteroidota</taxon>
        <taxon>Flavobacteriia</taxon>
        <taxon>Flavobacteriales</taxon>
        <taxon>Flavobacteriaceae</taxon>
        <taxon>Nonlabens</taxon>
    </lineage>
</organism>
<dbReference type="EMBL" id="MTPW01000001">
    <property type="protein sequence ID" value="PQJ32427.1"/>
    <property type="molecule type" value="Genomic_DNA"/>
</dbReference>
<gene>
    <name evidence="1" type="ORF">BST92_11040</name>
</gene>
<dbReference type="AlphaFoldDB" id="A0A2S7UCS6"/>
<protein>
    <recommendedName>
        <fullName evidence="3">Deoxyribose-phosphate aldolase</fullName>
    </recommendedName>
</protein>
<evidence type="ECO:0000313" key="1">
    <source>
        <dbReference type="EMBL" id="PQJ32427.1"/>
    </source>
</evidence>
<dbReference type="PROSITE" id="PS51257">
    <property type="entry name" value="PROKAR_LIPOPROTEIN"/>
    <property type="match status" value="1"/>
</dbReference>
<name>A0A2S7UCS6_9FLAO</name>
<sequence>MKKIIFTFICISAVLLQSCDNKPSLNADQIIDKALHAHGSDLLENSVMEFNFRDIAYKATRNSGIYEFTKTRATDSTIVIDILNNETSKRTINKIPQKIADSTMANYASSVNSVIYFAQLPYSLNGTAVYRKLIGEKIIKNQPYYKIKVTFDPNGGGEDHEDEFIYWIHKETFHIDYLAYSYCEEDCGYRFRESVNRRSLKGVTIQDYNNYKESVQDPDLSQMDQLFIDENLELLSEIKLEEVQITLLK</sequence>
<evidence type="ECO:0000313" key="2">
    <source>
        <dbReference type="Proteomes" id="UP000239747"/>
    </source>
</evidence>
<dbReference type="OrthoDB" id="982433at2"/>
<comment type="caution">
    <text evidence="1">The sequence shown here is derived from an EMBL/GenBank/DDBJ whole genome shotgun (WGS) entry which is preliminary data.</text>
</comment>
<proteinExistence type="predicted"/>
<reference evidence="1 2" key="1">
    <citation type="submission" date="2017-01" db="EMBL/GenBank/DDBJ databases">
        <title>Trade-off between light-utilization and light-protection in marine flavobacteria.</title>
        <authorList>
            <person name="Kumagai Y."/>
            <person name="Yoshizawa S."/>
            <person name="Kogure K."/>
            <person name="Iwasaki W."/>
        </authorList>
    </citation>
    <scope>NUCLEOTIDE SEQUENCE [LARGE SCALE GENOMIC DNA]</scope>
    <source>
        <strain evidence="1 2">KCTC 32109</strain>
    </source>
</reference>
<dbReference type="RefSeq" id="WP_105071504.1">
    <property type="nucleotide sequence ID" value="NZ_MTPW01000001.1"/>
</dbReference>
<evidence type="ECO:0008006" key="3">
    <source>
        <dbReference type="Google" id="ProtNLM"/>
    </source>
</evidence>
<dbReference type="Pfam" id="PF20113">
    <property type="entry name" value="DUF6503"/>
    <property type="match status" value="1"/>
</dbReference>